<feature type="region of interest" description="Disordered" evidence="1">
    <location>
        <begin position="97"/>
        <end position="175"/>
    </location>
</feature>
<feature type="region of interest" description="Disordered" evidence="1">
    <location>
        <begin position="211"/>
        <end position="235"/>
    </location>
</feature>
<sequence>MGSRHVSLFPENWGEKWLNVQSRTSLNSSSTARVRTTSAVHLLSSQNYSAGSSTASSPELQSQFIYCKGQNYNQQFIYSKAVRELHSSRFIYSKQSGTTFSGSSTASSRELHSAGSSTASSQNYVQHSSHKQSELHSAGSSQASEPHSAGSSAASVRTNSAGSSTARQSELHSAVRRLQQAVRTTPAGSSYSKQSEHTFSRFIYSKQSELHSAGSSTASSQNYIHVKKNGQIEKI</sequence>
<gene>
    <name evidence="2" type="ORF">AVEN_31541_1</name>
</gene>
<protein>
    <submittedName>
        <fullName evidence="2">Uncharacterized protein</fullName>
    </submittedName>
</protein>
<evidence type="ECO:0000313" key="2">
    <source>
        <dbReference type="EMBL" id="GBM55235.1"/>
    </source>
</evidence>
<accession>A0A4Y2GQZ5</accession>
<dbReference type="AlphaFoldDB" id="A0A4Y2GQZ5"/>
<feature type="compositionally biased region" description="Polar residues" evidence="1">
    <location>
        <begin position="114"/>
        <end position="127"/>
    </location>
</feature>
<evidence type="ECO:0000313" key="3">
    <source>
        <dbReference type="Proteomes" id="UP000499080"/>
    </source>
</evidence>
<dbReference type="EMBL" id="BGPR01001492">
    <property type="protein sequence ID" value="GBM55235.1"/>
    <property type="molecule type" value="Genomic_DNA"/>
</dbReference>
<comment type="caution">
    <text evidence="2">The sequence shown here is derived from an EMBL/GenBank/DDBJ whole genome shotgun (WGS) entry which is preliminary data.</text>
</comment>
<feature type="compositionally biased region" description="Low complexity" evidence="1">
    <location>
        <begin position="97"/>
        <end position="108"/>
    </location>
</feature>
<name>A0A4Y2GQZ5_ARAVE</name>
<evidence type="ECO:0000256" key="1">
    <source>
        <dbReference type="SAM" id="MobiDB-lite"/>
    </source>
</evidence>
<feature type="compositionally biased region" description="Polar residues" evidence="1">
    <location>
        <begin position="138"/>
        <end position="168"/>
    </location>
</feature>
<dbReference type="Proteomes" id="UP000499080">
    <property type="component" value="Unassembled WGS sequence"/>
</dbReference>
<proteinExistence type="predicted"/>
<reference evidence="2 3" key="1">
    <citation type="journal article" date="2019" name="Sci. Rep.">
        <title>Orb-weaving spider Araneus ventricosus genome elucidates the spidroin gene catalogue.</title>
        <authorList>
            <person name="Kono N."/>
            <person name="Nakamura H."/>
            <person name="Ohtoshi R."/>
            <person name="Moran D.A.P."/>
            <person name="Shinohara A."/>
            <person name="Yoshida Y."/>
            <person name="Fujiwara M."/>
            <person name="Mori M."/>
            <person name="Tomita M."/>
            <person name="Arakawa K."/>
        </authorList>
    </citation>
    <scope>NUCLEOTIDE SEQUENCE [LARGE SCALE GENOMIC DNA]</scope>
</reference>
<feature type="compositionally biased region" description="Polar residues" evidence="1">
    <location>
        <begin position="213"/>
        <end position="223"/>
    </location>
</feature>
<keyword evidence="3" id="KW-1185">Reference proteome</keyword>
<organism evidence="2 3">
    <name type="scientific">Araneus ventricosus</name>
    <name type="common">Orbweaver spider</name>
    <name type="synonym">Epeira ventricosa</name>
    <dbReference type="NCBI Taxonomy" id="182803"/>
    <lineage>
        <taxon>Eukaryota</taxon>
        <taxon>Metazoa</taxon>
        <taxon>Ecdysozoa</taxon>
        <taxon>Arthropoda</taxon>
        <taxon>Chelicerata</taxon>
        <taxon>Arachnida</taxon>
        <taxon>Araneae</taxon>
        <taxon>Araneomorphae</taxon>
        <taxon>Entelegynae</taxon>
        <taxon>Araneoidea</taxon>
        <taxon>Araneidae</taxon>
        <taxon>Araneus</taxon>
    </lineage>
</organism>